<keyword evidence="3" id="KW-1185">Reference proteome</keyword>
<protein>
    <submittedName>
        <fullName evidence="2">Uncharacterized protein</fullName>
    </submittedName>
</protein>
<dbReference type="EMBL" id="BMAW01082209">
    <property type="protein sequence ID" value="GFU28025.1"/>
    <property type="molecule type" value="Genomic_DNA"/>
</dbReference>
<feature type="transmembrane region" description="Helical" evidence="1">
    <location>
        <begin position="51"/>
        <end position="73"/>
    </location>
</feature>
<dbReference type="Proteomes" id="UP000887013">
    <property type="component" value="Unassembled WGS sequence"/>
</dbReference>
<keyword evidence="1" id="KW-1133">Transmembrane helix</keyword>
<evidence type="ECO:0000313" key="3">
    <source>
        <dbReference type="Proteomes" id="UP000887013"/>
    </source>
</evidence>
<organism evidence="2 3">
    <name type="scientific">Nephila pilipes</name>
    <name type="common">Giant wood spider</name>
    <name type="synonym">Nephila maculata</name>
    <dbReference type="NCBI Taxonomy" id="299642"/>
    <lineage>
        <taxon>Eukaryota</taxon>
        <taxon>Metazoa</taxon>
        <taxon>Ecdysozoa</taxon>
        <taxon>Arthropoda</taxon>
        <taxon>Chelicerata</taxon>
        <taxon>Arachnida</taxon>
        <taxon>Araneae</taxon>
        <taxon>Araneomorphae</taxon>
        <taxon>Entelegynae</taxon>
        <taxon>Araneoidea</taxon>
        <taxon>Nephilidae</taxon>
        <taxon>Nephila</taxon>
    </lineage>
</organism>
<evidence type="ECO:0000256" key="1">
    <source>
        <dbReference type="SAM" id="Phobius"/>
    </source>
</evidence>
<keyword evidence="1" id="KW-0812">Transmembrane</keyword>
<reference evidence="2" key="1">
    <citation type="submission" date="2020-08" db="EMBL/GenBank/DDBJ databases">
        <title>Multicomponent nature underlies the extraordinary mechanical properties of spider dragline silk.</title>
        <authorList>
            <person name="Kono N."/>
            <person name="Nakamura H."/>
            <person name="Mori M."/>
            <person name="Yoshida Y."/>
            <person name="Ohtoshi R."/>
            <person name="Malay A.D."/>
            <person name="Moran D.A.P."/>
            <person name="Tomita M."/>
            <person name="Numata K."/>
            <person name="Arakawa K."/>
        </authorList>
    </citation>
    <scope>NUCLEOTIDE SEQUENCE</scope>
</reference>
<comment type="caution">
    <text evidence="2">The sequence shown here is derived from an EMBL/GenBank/DDBJ whole genome shotgun (WGS) entry which is preliminary data.</text>
</comment>
<keyword evidence="1" id="KW-0472">Membrane</keyword>
<accession>A0A8X6UNM9</accession>
<evidence type="ECO:0000313" key="2">
    <source>
        <dbReference type="EMBL" id="GFU28025.1"/>
    </source>
</evidence>
<gene>
    <name evidence="2" type="ORF">NPIL_76591</name>
</gene>
<sequence length="77" mass="8505">MTDLIQCCCGLQAGMFHSGSLPYKSVALTIASWLLHHTLSDLHLYGKKRRYHGGLLFALFQTLLFAHMALSVITGAQ</sequence>
<name>A0A8X6UNM9_NEPPI</name>
<dbReference type="AlphaFoldDB" id="A0A8X6UNM9"/>
<proteinExistence type="predicted"/>